<keyword evidence="5" id="KW-1185">Reference proteome</keyword>
<dbReference type="SUPFAM" id="SSF52540">
    <property type="entry name" value="P-loop containing nucleoside triphosphate hydrolases"/>
    <property type="match status" value="1"/>
</dbReference>
<sequence>MFFLFQRSKQLQALRQADMFAPVRVADFLLEKDPLFAQVTLDDDELRLYNQVYEQITVDAPTPDLVIFLQAPIDILLDRIRKRGVAAERHIDADYLASLNDAYTRFFHYYDSAPLLIVNATEIDLAGNAEHYAQLVEYMLTINSGRHYYNPHHNQSRG</sequence>
<dbReference type="OrthoDB" id="9776634at2"/>
<keyword evidence="2" id="KW-0067">ATP-binding</keyword>
<dbReference type="GO" id="GO:0005737">
    <property type="term" value="C:cytoplasm"/>
    <property type="evidence" value="ECO:0007669"/>
    <property type="project" value="TreeGrafter"/>
</dbReference>
<dbReference type="Pfam" id="PF01712">
    <property type="entry name" value="dNK"/>
    <property type="match status" value="1"/>
</dbReference>
<reference evidence="4 5" key="1">
    <citation type="submission" date="2019-06" db="EMBL/GenBank/DDBJ databases">
        <title>Whole genome sequence for Cellvibrionaceae sp. R142.</title>
        <authorList>
            <person name="Wang G."/>
        </authorList>
    </citation>
    <scope>NUCLEOTIDE SEQUENCE [LARGE SCALE GENOMIC DNA]</scope>
    <source>
        <strain evidence="4 5">R142</strain>
    </source>
</reference>
<dbReference type="InterPro" id="IPR027417">
    <property type="entry name" value="P-loop_NTPase"/>
</dbReference>
<dbReference type="PANTHER" id="PTHR10513:SF46">
    <property type="entry name" value="DEOXYGUANOSINE KINASE"/>
    <property type="match status" value="1"/>
</dbReference>
<gene>
    <name evidence="4" type="ORF">FKG94_23750</name>
</gene>
<evidence type="ECO:0000313" key="4">
    <source>
        <dbReference type="EMBL" id="TQV68306.1"/>
    </source>
</evidence>
<dbReference type="InterPro" id="IPR050566">
    <property type="entry name" value="Deoxyribonucleoside_kinase"/>
</dbReference>
<keyword evidence="2" id="KW-0547">Nucleotide-binding</keyword>
<organism evidence="4 5">
    <name type="scientific">Exilibacterium tricleocarpae</name>
    <dbReference type="NCBI Taxonomy" id="2591008"/>
    <lineage>
        <taxon>Bacteria</taxon>
        <taxon>Pseudomonadati</taxon>
        <taxon>Pseudomonadota</taxon>
        <taxon>Gammaproteobacteria</taxon>
        <taxon>Cellvibrionales</taxon>
        <taxon>Cellvibrionaceae</taxon>
        <taxon>Exilibacterium</taxon>
    </lineage>
</organism>
<feature type="domain" description="Deoxynucleoside kinase" evidence="3">
    <location>
        <begin position="21"/>
        <end position="138"/>
    </location>
</feature>
<feature type="active site" description="Proton acceptor" evidence="1">
    <location>
        <position position="27"/>
    </location>
</feature>
<comment type="caution">
    <text evidence="4">The sequence shown here is derived from an EMBL/GenBank/DDBJ whole genome shotgun (WGS) entry which is preliminary data.</text>
</comment>
<dbReference type="GO" id="GO:0019136">
    <property type="term" value="F:deoxynucleoside kinase activity"/>
    <property type="evidence" value="ECO:0007669"/>
    <property type="project" value="InterPro"/>
</dbReference>
<proteinExistence type="predicted"/>
<protein>
    <recommendedName>
        <fullName evidence="3">Deoxynucleoside kinase domain-containing protein</fullName>
    </recommendedName>
</protein>
<dbReference type="Proteomes" id="UP000319732">
    <property type="component" value="Unassembled WGS sequence"/>
</dbReference>
<dbReference type="Gene3D" id="3.40.50.300">
    <property type="entry name" value="P-loop containing nucleotide triphosphate hydrolases"/>
    <property type="match status" value="1"/>
</dbReference>
<dbReference type="InterPro" id="IPR031314">
    <property type="entry name" value="DNK_dom"/>
</dbReference>
<evidence type="ECO:0000313" key="5">
    <source>
        <dbReference type="Proteomes" id="UP000319732"/>
    </source>
</evidence>
<evidence type="ECO:0000256" key="2">
    <source>
        <dbReference type="PIRSR" id="PIRSR000705-3"/>
    </source>
</evidence>
<dbReference type="PIRSF" id="PIRSF000705">
    <property type="entry name" value="DNK"/>
    <property type="match status" value="1"/>
</dbReference>
<accession>A0A545STL4</accession>
<name>A0A545STL4_9GAMM</name>
<evidence type="ECO:0000259" key="3">
    <source>
        <dbReference type="Pfam" id="PF01712"/>
    </source>
</evidence>
<evidence type="ECO:0000256" key="1">
    <source>
        <dbReference type="PIRSR" id="PIRSR000705-1"/>
    </source>
</evidence>
<dbReference type="GO" id="GO:0005524">
    <property type="term" value="F:ATP binding"/>
    <property type="evidence" value="ECO:0007669"/>
    <property type="project" value="UniProtKB-KW"/>
</dbReference>
<dbReference type="PANTHER" id="PTHR10513">
    <property type="entry name" value="DEOXYNUCLEOSIDE KINASE"/>
    <property type="match status" value="1"/>
</dbReference>
<dbReference type="EMBL" id="VHSG01000028">
    <property type="protein sequence ID" value="TQV68306.1"/>
    <property type="molecule type" value="Genomic_DNA"/>
</dbReference>
<dbReference type="AlphaFoldDB" id="A0A545STL4"/>
<feature type="binding site" evidence="2">
    <location>
        <begin position="79"/>
        <end position="83"/>
    </location>
    <ligand>
        <name>ATP</name>
        <dbReference type="ChEBI" id="CHEBI:30616"/>
    </ligand>
</feature>
<dbReference type="InterPro" id="IPR002624">
    <property type="entry name" value="DCK/DGK"/>
</dbReference>